<protein>
    <submittedName>
        <fullName evidence="2">Membrane protein</fullName>
    </submittedName>
</protein>
<dbReference type="Proteomes" id="UP000321405">
    <property type="component" value="Unassembled WGS sequence"/>
</dbReference>
<evidence type="ECO:0000313" key="2">
    <source>
        <dbReference type="EMBL" id="GEL02993.1"/>
    </source>
</evidence>
<feature type="transmembrane region" description="Helical" evidence="1">
    <location>
        <begin position="68"/>
        <end position="101"/>
    </location>
</feature>
<reference evidence="2 3" key="1">
    <citation type="submission" date="2019-07" db="EMBL/GenBank/DDBJ databases">
        <title>Whole genome shotgun sequence of Swaminathania salitolerans NBRC 104436.</title>
        <authorList>
            <person name="Hosoyama A."/>
            <person name="Uohara A."/>
            <person name="Ohji S."/>
            <person name="Ichikawa N."/>
        </authorList>
    </citation>
    <scope>NUCLEOTIDE SEQUENCE [LARGE SCALE GENOMIC DNA]</scope>
    <source>
        <strain evidence="2 3">NBRC 104436</strain>
    </source>
</reference>
<sequence>MQSGFTEGWRAMPRSEQARRWAWIVHILFIASFFFGITSIPGVIVAYIKRGQARGTIYESHFIYAIRTFWLGLAGAILSGLLCLVFVGYVMFGILFIWWLVRVIRPVIALVDDVPIRNPRGYF</sequence>
<proteinExistence type="predicted"/>
<gene>
    <name evidence="2" type="ORF">SSA02_21560</name>
</gene>
<dbReference type="AlphaFoldDB" id="A0A511BT38"/>
<organism evidence="2 3">
    <name type="scientific">Swaminathania salitolerans</name>
    <dbReference type="NCBI Taxonomy" id="182838"/>
    <lineage>
        <taxon>Bacteria</taxon>
        <taxon>Pseudomonadati</taxon>
        <taxon>Pseudomonadota</taxon>
        <taxon>Alphaproteobacteria</taxon>
        <taxon>Acetobacterales</taxon>
        <taxon>Acetobacteraceae</taxon>
        <taxon>Swaminathania</taxon>
    </lineage>
</organism>
<keyword evidence="1" id="KW-0812">Transmembrane</keyword>
<accession>A0A511BT38</accession>
<feature type="transmembrane region" description="Helical" evidence="1">
    <location>
        <begin position="21"/>
        <end position="48"/>
    </location>
</feature>
<comment type="caution">
    <text evidence="2">The sequence shown here is derived from an EMBL/GenBank/DDBJ whole genome shotgun (WGS) entry which is preliminary data.</text>
</comment>
<keyword evidence="3" id="KW-1185">Reference proteome</keyword>
<dbReference type="OrthoDB" id="5405464at2"/>
<dbReference type="EMBL" id="BJVC01000005">
    <property type="protein sequence ID" value="GEL02993.1"/>
    <property type="molecule type" value="Genomic_DNA"/>
</dbReference>
<dbReference type="RefSeq" id="WP_147094071.1">
    <property type="nucleotide sequence ID" value="NZ_BJVC01000005.1"/>
</dbReference>
<evidence type="ECO:0000256" key="1">
    <source>
        <dbReference type="SAM" id="Phobius"/>
    </source>
</evidence>
<evidence type="ECO:0000313" key="3">
    <source>
        <dbReference type="Proteomes" id="UP000321405"/>
    </source>
</evidence>
<keyword evidence="1" id="KW-1133">Transmembrane helix</keyword>
<keyword evidence="1" id="KW-0472">Membrane</keyword>
<name>A0A511BT38_9PROT</name>